<dbReference type="HOGENOM" id="CLU_3141754_0_0_6"/>
<dbReference type="KEGG" id="tgr:Tgr7_3211"/>
<accession>B8GQQ6</accession>
<dbReference type="Proteomes" id="UP000002383">
    <property type="component" value="Chromosome"/>
</dbReference>
<evidence type="ECO:0000313" key="2">
    <source>
        <dbReference type="Proteomes" id="UP000002383"/>
    </source>
</evidence>
<proteinExistence type="predicted"/>
<sequence length="49" mass="5131">MPDSPARVNGEALFPATIAKIRGMEPLAVPTVTMGITKGMGRIKAPQPL</sequence>
<reference evidence="1 2" key="1">
    <citation type="journal article" date="2011" name="Stand. Genomic Sci.">
        <title>Complete genome sequence of 'Thioalkalivibrio sulfidophilus' HL-EbGr7.</title>
        <authorList>
            <person name="Muyzer G."/>
            <person name="Sorokin D.Y."/>
            <person name="Mavromatis K."/>
            <person name="Lapidus A."/>
            <person name="Clum A."/>
            <person name="Ivanova N."/>
            <person name="Pati A."/>
            <person name="d'Haeseleer P."/>
            <person name="Woyke T."/>
            <person name="Kyrpides N.C."/>
        </authorList>
    </citation>
    <scope>NUCLEOTIDE SEQUENCE [LARGE SCALE GENOMIC DNA]</scope>
    <source>
        <strain evidence="1 2">HL-EbGR7</strain>
    </source>
</reference>
<dbReference type="EMBL" id="CP001339">
    <property type="protein sequence ID" value="ACL74280.1"/>
    <property type="molecule type" value="Genomic_DNA"/>
</dbReference>
<keyword evidence="2" id="KW-1185">Reference proteome</keyword>
<dbReference type="STRING" id="396588.Tgr7_3211"/>
<dbReference type="AlphaFoldDB" id="B8GQQ6"/>
<name>B8GQQ6_THISH</name>
<evidence type="ECO:0000313" key="1">
    <source>
        <dbReference type="EMBL" id="ACL74280.1"/>
    </source>
</evidence>
<protein>
    <submittedName>
        <fullName evidence="1">Uncharacterized protein</fullName>
    </submittedName>
</protein>
<organism evidence="1 2">
    <name type="scientific">Thioalkalivibrio sulfidiphilus (strain HL-EbGR7)</name>
    <dbReference type="NCBI Taxonomy" id="396588"/>
    <lineage>
        <taxon>Bacteria</taxon>
        <taxon>Pseudomonadati</taxon>
        <taxon>Pseudomonadota</taxon>
        <taxon>Gammaproteobacteria</taxon>
        <taxon>Chromatiales</taxon>
        <taxon>Ectothiorhodospiraceae</taxon>
        <taxon>Thioalkalivibrio</taxon>
    </lineage>
</organism>
<gene>
    <name evidence="1" type="ordered locus">Tgr7_3211</name>
</gene>